<organism evidence="3 4">
    <name type="scientific">Acinetobacter proteolyticus</name>
    <dbReference type="NCBI Taxonomy" id="1776741"/>
    <lineage>
        <taxon>Bacteria</taxon>
        <taxon>Pseudomonadati</taxon>
        <taxon>Pseudomonadota</taxon>
        <taxon>Gammaproteobacteria</taxon>
        <taxon>Moraxellales</taxon>
        <taxon>Moraxellaceae</taxon>
        <taxon>Acinetobacter</taxon>
    </lineage>
</organism>
<name>A0A653K1X5_9GAMM</name>
<gene>
    <name evidence="3" type="ORF">ACI8B_180199</name>
</gene>
<feature type="chain" id="PRO_5025058881" description="DUF4189 domain-containing protein" evidence="1">
    <location>
        <begin position="23"/>
        <end position="172"/>
    </location>
</feature>
<dbReference type="Proteomes" id="UP000430404">
    <property type="component" value="Unassembled WGS sequence"/>
</dbReference>
<feature type="domain" description="DUF4189" evidence="2">
    <location>
        <begin position="71"/>
        <end position="164"/>
    </location>
</feature>
<proteinExistence type="predicted"/>
<dbReference type="AlphaFoldDB" id="A0A653K1X5"/>
<dbReference type="RefSeq" id="WP_159724871.1">
    <property type="nucleotide sequence ID" value="NZ_LR732744.1"/>
</dbReference>
<evidence type="ECO:0000313" key="4">
    <source>
        <dbReference type="Proteomes" id="UP000430404"/>
    </source>
</evidence>
<feature type="signal peptide" evidence="1">
    <location>
        <begin position="1"/>
        <end position="22"/>
    </location>
</feature>
<accession>A0A653K1X5</accession>
<reference evidence="3 4" key="1">
    <citation type="submission" date="2019-10" db="EMBL/GenBank/DDBJ databases">
        <authorList>
            <person name="Karimi E."/>
        </authorList>
    </citation>
    <scope>NUCLEOTIDE SEQUENCE [LARGE SCALE GENOMIC DNA]</scope>
    <source>
        <strain evidence="3">Acinetobacter sp. 8BE</strain>
    </source>
</reference>
<keyword evidence="1" id="KW-0732">Signal</keyword>
<dbReference type="Pfam" id="PF13827">
    <property type="entry name" value="DUF4189"/>
    <property type="match status" value="1"/>
</dbReference>
<evidence type="ECO:0000256" key="1">
    <source>
        <dbReference type="SAM" id="SignalP"/>
    </source>
</evidence>
<dbReference type="EMBL" id="CABWKZ010000010">
    <property type="protein sequence ID" value="VXA54731.1"/>
    <property type="molecule type" value="Genomic_DNA"/>
</dbReference>
<evidence type="ECO:0000313" key="3">
    <source>
        <dbReference type="EMBL" id="VXA54731.1"/>
    </source>
</evidence>
<evidence type="ECO:0000259" key="2">
    <source>
        <dbReference type="Pfam" id="PF13827"/>
    </source>
</evidence>
<protein>
    <recommendedName>
        <fullName evidence="2">DUF4189 domain-containing protein</fullName>
    </recommendedName>
</protein>
<sequence length="172" mass="17951">MKKSLKHLLCLGLLGLSGSVYAEGGSCPSGYYPVGGQGAQGCAPIPNYNNGRQQGGSQPPPRPTGYWVKTWGAIAPSPKGGVLGTAVGADSKAEAERLALADCKKKGGQSCQVDLAYHNQCAAMILGDKTYNVAHAASVDEASRIGIKLCYNKNGACSVYYSACTEPRFVKY</sequence>
<dbReference type="InterPro" id="IPR025240">
    <property type="entry name" value="DUF4189"/>
</dbReference>